<evidence type="ECO:0000256" key="1">
    <source>
        <dbReference type="SAM" id="MobiDB-lite"/>
    </source>
</evidence>
<evidence type="ECO:0000313" key="4">
    <source>
        <dbReference type="Proteomes" id="UP000479000"/>
    </source>
</evidence>
<protein>
    <recommendedName>
        <fullName evidence="2">Dynein heavy chain tail domain-containing protein</fullName>
    </recommendedName>
</protein>
<evidence type="ECO:0000313" key="3">
    <source>
        <dbReference type="EMBL" id="CAB0009218.1"/>
    </source>
</evidence>
<feature type="compositionally biased region" description="Polar residues" evidence="1">
    <location>
        <begin position="15"/>
        <end position="28"/>
    </location>
</feature>
<feature type="compositionally biased region" description="Basic residues" evidence="1">
    <location>
        <begin position="49"/>
        <end position="61"/>
    </location>
</feature>
<feature type="compositionally biased region" description="Low complexity" evidence="1">
    <location>
        <begin position="30"/>
        <end position="41"/>
    </location>
</feature>
<feature type="compositionally biased region" description="Acidic residues" evidence="1">
    <location>
        <begin position="244"/>
        <end position="254"/>
    </location>
</feature>
<gene>
    <name evidence="3" type="ORF">NTEN_LOCUS14383</name>
</gene>
<organism evidence="3 4">
    <name type="scientific">Nesidiocoris tenuis</name>
    <dbReference type="NCBI Taxonomy" id="355587"/>
    <lineage>
        <taxon>Eukaryota</taxon>
        <taxon>Metazoa</taxon>
        <taxon>Ecdysozoa</taxon>
        <taxon>Arthropoda</taxon>
        <taxon>Hexapoda</taxon>
        <taxon>Insecta</taxon>
        <taxon>Pterygota</taxon>
        <taxon>Neoptera</taxon>
        <taxon>Paraneoptera</taxon>
        <taxon>Hemiptera</taxon>
        <taxon>Heteroptera</taxon>
        <taxon>Panheteroptera</taxon>
        <taxon>Cimicomorpha</taxon>
        <taxon>Miridae</taxon>
        <taxon>Dicyphina</taxon>
        <taxon>Nesidiocoris</taxon>
    </lineage>
</organism>
<feature type="region of interest" description="Disordered" evidence="1">
    <location>
        <begin position="1"/>
        <end position="61"/>
    </location>
</feature>
<dbReference type="EMBL" id="CADCXU010021609">
    <property type="protein sequence ID" value="CAB0009218.1"/>
    <property type="molecule type" value="Genomic_DNA"/>
</dbReference>
<dbReference type="Pfam" id="PF08385">
    <property type="entry name" value="DHC_N1"/>
    <property type="match status" value="1"/>
</dbReference>
<sequence length="334" mass="38504">MKKSLDTGTKGVAASASTKKTPQSQQKSGKMAAKNQASAKATAEEQKRLRLRQSQRRRDMRFKKRLKTMLSKVKRRRGERRILEKAFKDKLDTLELVDHAYTLYMTEVTKLRDLYNKRRRNPGIPKLIAPIAARLLWIQSLTARITSPLEVMKHPKVRISPSLMEVQMTVNKIVTGAMRIARDLKPWGFYNANTYVDAKTLAVEAVEEKNQRRSEYHPMKSAQPERRKESEKKRSNAGHRQDESQMDELSESEVDLPPLKETSPKQFDSEGRTIITLYRAVYSNKDVVRQIVLLQGQFLIIAKEVDSILAVSNERVHLYYVRMLIFRDTANSCA</sequence>
<name>A0A6H5GYD3_9HEMI</name>
<feature type="domain" description="Dynein heavy chain tail" evidence="2">
    <location>
        <begin position="69"/>
        <end position="174"/>
    </location>
</feature>
<evidence type="ECO:0000259" key="2">
    <source>
        <dbReference type="Pfam" id="PF08385"/>
    </source>
</evidence>
<dbReference type="Proteomes" id="UP000479000">
    <property type="component" value="Unassembled WGS sequence"/>
</dbReference>
<feature type="compositionally biased region" description="Basic and acidic residues" evidence="1">
    <location>
        <begin position="208"/>
        <end position="243"/>
    </location>
</feature>
<dbReference type="AlphaFoldDB" id="A0A6H5GYD3"/>
<feature type="region of interest" description="Disordered" evidence="1">
    <location>
        <begin position="208"/>
        <end position="266"/>
    </location>
</feature>
<accession>A0A6H5GYD3</accession>
<dbReference type="InterPro" id="IPR013594">
    <property type="entry name" value="Dynein_heavy_tail"/>
</dbReference>
<proteinExistence type="predicted"/>
<reference evidence="3 4" key="1">
    <citation type="submission" date="2020-02" db="EMBL/GenBank/DDBJ databases">
        <authorList>
            <person name="Ferguson B K."/>
        </authorList>
    </citation>
    <scope>NUCLEOTIDE SEQUENCE [LARGE SCALE GENOMIC DNA]</scope>
</reference>
<keyword evidence="4" id="KW-1185">Reference proteome</keyword>